<evidence type="ECO:0008006" key="3">
    <source>
        <dbReference type="Google" id="ProtNLM"/>
    </source>
</evidence>
<dbReference type="Proteomes" id="UP000253918">
    <property type="component" value="Unassembled WGS sequence"/>
</dbReference>
<keyword evidence="2" id="KW-1185">Reference proteome</keyword>
<dbReference type="PROSITE" id="PS51257">
    <property type="entry name" value="PROKAR_LIPOPROTEIN"/>
    <property type="match status" value="1"/>
</dbReference>
<evidence type="ECO:0000313" key="1">
    <source>
        <dbReference type="EMBL" id="RDE05243.1"/>
    </source>
</evidence>
<gene>
    <name evidence="1" type="ORF">DVW87_08195</name>
</gene>
<comment type="caution">
    <text evidence="1">The sequence shown here is derived from an EMBL/GenBank/DDBJ whole genome shotgun (WGS) entry which is preliminary data.</text>
</comment>
<evidence type="ECO:0000313" key="2">
    <source>
        <dbReference type="Proteomes" id="UP000253918"/>
    </source>
</evidence>
<reference evidence="1 2" key="1">
    <citation type="submission" date="2018-07" db="EMBL/GenBank/DDBJ databases">
        <title>a novel species of Sphingomonas isolated from the rhizosphere soil of Araceae plant.</title>
        <authorList>
            <person name="Zhiyong W."/>
            <person name="Qinglan Z."/>
            <person name="Zhiwei F."/>
            <person name="Ding X."/>
            <person name="Gejiao W."/>
            <person name="Shixue Z."/>
        </authorList>
    </citation>
    <scope>NUCLEOTIDE SEQUENCE [LARGE SCALE GENOMIC DNA]</scope>
    <source>
        <strain evidence="1 2">WZY 27</strain>
    </source>
</reference>
<organism evidence="1 2">
    <name type="scientific">Sphingomonas aracearum</name>
    <dbReference type="NCBI Taxonomy" id="2283317"/>
    <lineage>
        <taxon>Bacteria</taxon>
        <taxon>Pseudomonadati</taxon>
        <taxon>Pseudomonadota</taxon>
        <taxon>Alphaproteobacteria</taxon>
        <taxon>Sphingomonadales</taxon>
        <taxon>Sphingomonadaceae</taxon>
        <taxon>Sphingomonas</taxon>
    </lineage>
</organism>
<accession>A0A369VT82</accession>
<dbReference type="AlphaFoldDB" id="A0A369VT82"/>
<dbReference type="EMBL" id="QQNB01000002">
    <property type="protein sequence ID" value="RDE05243.1"/>
    <property type="molecule type" value="Genomic_DNA"/>
</dbReference>
<protein>
    <recommendedName>
        <fullName evidence="3">Lipoprotein</fullName>
    </recommendedName>
</protein>
<name>A0A369VT82_9SPHN</name>
<proteinExistence type="predicted"/>
<dbReference type="RefSeq" id="WP_114687314.1">
    <property type="nucleotide sequence ID" value="NZ_QQNB01000002.1"/>
</dbReference>
<sequence>MQLIRGCLMMLGLVALLFVTSCVVGVSGCNRMVNPREFGQTVREDPDKTRRMVSDFLESATYEDTDVAGRTLAAKVQDYTDGSVHLTGDANGERLIEITVTFQPARDGKATRVDVVSDAGPLAAALDDGSTAPELHRAIRYQLDGALAAIDEHRVLPRGMTIRRLIAEAKGSKRR</sequence>